<keyword evidence="2" id="KW-1185">Reference proteome</keyword>
<dbReference type="Proteomes" id="UP001060215">
    <property type="component" value="Chromosome 9"/>
</dbReference>
<reference evidence="1 2" key="1">
    <citation type="journal article" date="2022" name="Plant J.">
        <title>Chromosome-level genome of Camellia lanceoleosa provides a valuable resource for understanding genome evolution and self-incompatibility.</title>
        <authorList>
            <person name="Gong W."/>
            <person name="Xiao S."/>
            <person name="Wang L."/>
            <person name="Liao Z."/>
            <person name="Chang Y."/>
            <person name="Mo W."/>
            <person name="Hu G."/>
            <person name="Li W."/>
            <person name="Zhao G."/>
            <person name="Zhu H."/>
            <person name="Hu X."/>
            <person name="Ji K."/>
            <person name="Xiang X."/>
            <person name="Song Q."/>
            <person name="Yuan D."/>
            <person name="Jin S."/>
            <person name="Zhang L."/>
        </authorList>
    </citation>
    <scope>NUCLEOTIDE SEQUENCE [LARGE SCALE GENOMIC DNA]</scope>
    <source>
        <strain evidence="1">SQ_2022a</strain>
    </source>
</reference>
<name>A0ACC0GNT9_9ERIC</name>
<evidence type="ECO:0000313" key="1">
    <source>
        <dbReference type="EMBL" id="KAI8002274.1"/>
    </source>
</evidence>
<protein>
    <submittedName>
        <fullName evidence="1">Xyloglucan endotransglucosylase/hydrolase protein 2</fullName>
    </submittedName>
</protein>
<evidence type="ECO:0000313" key="2">
    <source>
        <dbReference type="Proteomes" id="UP001060215"/>
    </source>
</evidence>
<proteinExistence type="predicted"/>
<sequence>MMGFLNLLMIFFIFGLEGLRVVVFAGTHNVPTYDHNYEVLYGAQHILPFHEGREIGLSLDESSGSGIKSKLNYTSGFFHMNIKLPANDSGGVVTAFYLKSEDSELDFEFLGNRKGKPIGVQTNVFLKGKGGREQRIHLWFDPTANFHTYKILWNQHQIVYFVDEYPIRVFKNNRHDGVGFPAQPMQLMATIWDGDSWATNGGKTKIIWAHAPFISHFRGFAIDGCPYDSSHKKSCNSSKFWWNGKNYWQLSPDQERRHQVIKRNYMYYDYCNDRTKRPTYPPECPQ</sequence>
<gene>
    <name evidence="1" type="ORF">LOK49_LG08G02380</name>
</gene>
<comment type="caution">
    <text evidence="1">The sequence shown here is derived from an EMBL/GenBank/DDBJ whole genome shotgun (WGS) entry which is preliminary data.</text>
</comment>
<accession>A0ACC0GNT9</accession>
<dbReference type="EMBL" id="CM045766">
    <property type="protein sequence ID" value="KAI8002274.1"/>
    <property type="molecule type" value="Genomic_DNA"/>
</dbReference>
<organism evidence="1 2">
    <name type="scientific">Camellia lanceoleosa</name>
    <dbReference type="NCBI Taxonomy" id="1840588"/>
    <lineage>
        <taxon>Eukaryota</taxon>
        <taxon>Viridiplantae</taxon>
        <taxon>Streptophyta</taxon>
        <taxon>Embryophyta</taxon>
        <taxon>Tracheophyta</taxon>
        <taxon>Spermatophyta</taxon>
        <taxon>Magnoliopsida</taxon>
        <taxon>eudicotyledons</taxon>
        <taxon>Gunneridae</taxon>
        <taxon>Pentapetalae</taxon>
        <taxon>asterids</taxon>
        <taxon>Ericales</taxon>
        <taxon>Theaceae</taxon>
        <taxon>Camellia</taxon>
    </lineage>
</organism>